<evidence type="ECO:0008006" key="2">
    <source>
        <dbReference type="Google" id="ProtNLM"/>
    </source>
</evidence>
<accession>A0A7V2T1S4</accession>
<dbReference type="AlphaFoldDB" id="A0A7V2T1S4"/>
<organism evidence="1">
    <name type="scientific">Leucothrix mucor</name>
    <dbReference type="NCBI Taxonomy" id="45248"/>
    <lineage>
        <taxon>Bacteria</taxon>
        <taxon>Pseudomonadati</taxon>
        <taxon>Pseudomonadota</taxon>
        <taxon>Gammaproteobacteria</taxon>
        <taxon>Thiotrichales</taxon>
        <taxon>Thiotrichaceae</taxon>
        <taxon>Leucothrix</taxon>
    </lineage>
</organism>
<comment type="caution">
    <text evidence="1">The sequence shown here is derived from an EMBL/GenBank/DDBJ whole genome shotgun (WGS) entry which is preliminary data.</text>
</comment>
<dbReference type="CDD" id="cd00761">
    <property type="entry name" value="Glyco_tranf_GTA_type"/>
    <property type="match status" value="1"/>
</dbReference>
<dbReference type="InterPro" id="IPR029044">
    <property type="entry name" value="Nucleotide-diphossugar_trans"/>
</dbReference>
<dbReference type="SUPFAM" id="SSF53448">
    <property type="entry name" value="Nucleotide-diphospho-sugar transferases"/>
    <property type="match status" value="1"/>
</dbReference>
<dbReference type="EMBL" id="DRMS01000467">
    <property type="protein sequence ID" value="HFC93585.1"/>
    <property type="molecule type" value="Genomic_DNA"/>
</dbReference>
<proteinExistence type="predicted"/>
<evidence type="ECO:0000313" key="1">
    <source>
        <dbReference type="EMBL" id="HFC93585.1"/>
    </source>
</evidence>
<sequence>MDKDLGILVFGHTRPLYIADVLESIKRQGAISKVDVWLDGHQSSPDVQYKTELVKEVVGNFNVRKVNAHNGALGFRKLVLHALDYAAANYRYIIILEDDCFPTHDAVDVFMEELKQVEHDESIFSIYGHHFLVPKEGDTCSRFQGWGWATTGDKLKKHVNQLIYLYSLREIEYLDFVRQSLTPDVLEKLDVTPDRQPSTVLKQFFAWDETLALLTALSGQVHKKTPKRIIYNFGACAESSRFKNVNLYRNPPFNMVGHENIWDYF</sequence>
<name>A0A7V2T1S4_LEUMU</name>
<protein>
    <recommendedName>
        <fullName evidence="2">Glycosyltransferase 2-like domain-containing protein</fullName>
    </recommendedName>
</protein>
<dbReference type="Proteomes" id="UP000885750">
    <property type="component" value="Unassembled WGS sequence"/>
</dbReference>
<gene>
    <name evidence="1" type="ORF">ENJ51_12320</name>
</gene>
<dbReference type="Gene3D" id="3.90.550.10">
    <property type="entry name" value="Spore Coat Polysaccharide Biosynthesis Protein SpsA, Chain A"/>
    <property type="match status" value="1"/>
</dbReference>
<reference evidence="1" key="1">
    <citation type="journal article" date="2020" name="mSystems">
        <title>Genome- and Community-Level Interaction Insights into Carbon Utilization and Element Cycling Functions of Hydrothermarchaeota in Hydrothermal Sediment.</title>
        <authorList>
            <person name="Zhou Z."/>
            <person name="Liu Y."/>
            <person name="Xu W."/>
            <person name="Pan J."/>
            <person name="Luo Z.H."/>
            <person name="Li M."/>
        </authorList>
    </citation>
    <scope>NUCLEOTIDE SEQUENCE [LARGE SCALE GENOMIC DNA]</scope>
    <source>
        <strain evidence="1">HyVt-493</strain>
    </source>
</reference>